<reference evidence="1" key="1">
    <citation type="submission" date="2019-08" db="EMBL/GenBank/DDBJ databases">
        <authorList>
            <person name="Kucharzyk K."/>
            <person name="Murdoch R.W."/>
            <person name="Higgins S."/>
            <person name="Loffler F."/>
        </authorList>
    </citation>
    <scope>NUCLEOTIDE SEQUENCE</scope>
</reference>
<comment type="caution">
    <text evidence="1">The sequence shown here is derived from an EMBL/GenBank/DDBJ whole genome shotgun (WGS) entry which is preliminary data.</text>
</comment>
<dbReference type="AlphaFoldDB" id="A0A645ATI4"/>
<accession>A0A645ATI4</accession>
<sequence length="111" mass="12221">MAVLNDNFIAVARIVSAEPFGVDSLHDTGDGLLQNVCLQRHVMVSDDIDQLDAAGDHVVQLINHVLIVGDNVHVKLSLIRIAGIIDREIPFIEKIARDHQFPHISCILQAL</sequence>
<name>A0A645ATI4_9ZZZZ</name>
<protein>
    <submittedName>
        <fullName evidence="1">Uncharacterized protein</fullName>
    </submittedName>
</protein>
<gene>
    <name evidence="1" type="ORF">SDC9_103189</name>
</gene>
<dbReference type="EMBL" id="VSSQ01015735">
    <property type="protein sequence ID" value="MPM56387.1"/>
    <property type="molecule type" value="Genomic_DNA"/>
</dbReference>
<evidence type="ECO:0000313" key="1">
    <source>
        <dbReference type="EMBL" id="MPM56387.1"/>
    </source>
</evidence>
<organism evidence="1">
    <name type="scientific">bioreactor metagenome</name>
    <dbReference type="NCBI Taxonomy" id="1076179"/>
    <lineage>
        <taxon>unclassified sequences</taxon>
        <taxon>metagenomes</taxon>
        <taxon>ecological metagenomes</taxon>
    </lineage>
</organism>
<proteinExistence type="predicted"/>